<reference evidence="2" key="1">
    <citation type="submission" date="2013-02" db="EMBL/GenBank/DDBJ databases">
        <authorList>
            <consortium name="The Broad Institute Genome Sequencing Platform"/>
            <person name="Cuomo C."/>
            <person name="Becnel J."/>
            <person name="Sanscrainte N."/>
            <person name="Walker B."/>
            <person name="Young S.K."/>
            <person name="Zeng Q."/>
            <person name="Gargeya S."/>
            <person name="Fitzgerald M."/>
            <person name="Haas B."/>
            <person name="Abouelleil A."/>
            <person name="Alvarado L."/>
            <person name="Arachchi H.M."/>
            <person name="Berlin A.M."/>
            <person name="Chapman S.B."/>
            <person name="Dewar J."/>
            <person name="Goldberg J."/>
            <person name="Griggs A."/>
            <person name="Gujja S."/>
            <person name="Hansen M."/>
            <person name="Howarth C."/>
            <person name="Imamovic A."/>
            <person name="Larimer J."/>
            <person name="McCowan C."/>
            <person name="Murphy C."/>
            <person name="Neiman D."/>
            <person name="Pearson M."/>
            <person name="Priest M."/>
            <person name="Roberts A."/>
            <person name="Saif S."/>
            <person name="Shea T."/>
            <person name="Sisk P."/>
            <person name="Sykes S."/>
            <person name="Wortman J."/>
            <person name="Nusbaum C."/>
            <person name="Birren B."/>
        </authorList>
    </citation>
    <scope>NUCLEOTIDE SEQUENCE [LARGE SCALE GENOMIC DNA]</scope>
    <source>
        <strain evidence="2">PRA339</strain>
    </source>
</reference>
<evidence type="ECO:0000313" key="1">
    <source>
        <dbReference type="EMBL" id="KCZ80621.1"/>
    </source>
</evidence>
<dbReference type="OrthoDB" id="2188008at2759"/>
<dbReference type="Proteomes" id="UP000030655">
    <property type="component" value="Unassembled WGS sequence"/>
</dbReference>
<dbReference type="AlphaFoldDB" id="A0A059F0Y5"/>
<dbReference type="VEuPathDB" id="MicrosporidiaDB:H312_01947"/>
<organism evidence="1 2">
    <name type="scientific">Anncaliia algerae PRA339</name>
    <dbReference type="NCBI Taxonomy" id="1288291"/>
    <lineage>
        <taxon>Eukaryota</taxon>
        <taxon>Fungi</taxon>
        <taxon>Fungi incertae sedis</taxon>
        <taxon>Microsporidia</taxon>
        <taxon>Tubulinosematoidea</taxon>
        <taxon>Tubulinosematidae</taxon>
        <taxon>Anncaliia</taxon>
    </lineage>
</organism>
<accession>A0A059F0Y5</accession>
<name>A0A059F0Y5_9MICR</name>
<dbReference type="EMBL" id="KK365170">
    <property type="protein sequence ID" value="KCZ80621.1"/>
    <property type="molecule type" value="Genomic_DNA"/>
</dbReference>
<sequence>MRICDLCESEINCIDGVYICEEGHVLSHTQEVVEYTAQNTTNTQNIRSHTLQKKKTDFVKCKYQPLYKKLLLLYSIFKESMEFFGLKNDKIFHLIASLLKSEGKKVKNDYHLLKSELFYVIVYFTKKHELEGRNKILMINEYFEFMLEFPFYSVLKMKAEMLGIKNKEMQRLFKKQRIYFSNVLLLIHRLEDLKNEKLNNKQRLALNTIFNLNLIDLKTALAYLKIILKDFEHIKDSRLTFYFRKFVYFVFTEDKIIIPDLYISIFLSEYFIFFNIKFDSKILLSNFLNRIYNSKTKFIYSKGDEMIDVSKEMFLQLKIKDYEAYDKLLDLIRIYFQISSQYYTNFIHQNMFKELNFS</sequence>
<dbReference type="HOGENOM" id="CLU_731925_0_0_1"/>
<evidence type="ECO:0000313" key="2">
    <source>
        <dbReference type="Proteomes" id="UP000030655"/>
    </source>
</evidence>
<reference evidence="1 2" key="2">
    <citation type="submission" date="2014-03" db="EMBL/GenBank/DDBJ databases">
        <title>The Genome Sequence of Anncaliia algerae insect isolate PRA339.</title>
        <authorList>
            <consortium name="The Broad Institute Genome Sequencing Platform"/>
            <consortium name="The Broad Institute Genome Sequencing Center for Infectious Disease"/>
            <person name="Cuomo C."/>
            <person name="Becnel J."/>
            <person name="Sanscrainte N."/>
            <person name="Walker B."/>
            <person name="Young S.K."/>
            <person name="Zeng Q."/>
            <person name="Gargeya S."/>
            <person name="Fitzgerald M."/>
            <person name="Haas B."/>
            <person name="Abouelleil A."/>
            <person name="Alvarado L."/>
            <person name="Arachchi H.M."/>
            <person name="Berlin A.M."/>
            <person name="Chapman S.B."/>
            <person name="Dewar J."/>
            <person name="Goldberg J."/>
            <person name="Griggs A."/>
            <person name="Gujja S."/>
            <person name="Hansen M."/>
            <person name="Howarth C."/>
            <person name="Imamovic A."/>
            <person name="Larimer J."/>
            <person name="McCowan C."/>
            <person name="Murphy C."/>
            <person name="Neiman D."/>
            <person name="Pearson M."/>
            <person name="Priest M."/>
            <person name="Roberts A."/>
            <person name="Saif S."/>
            <person name="Shea T."/>
            <person name="Sisk P."/>
            <person name="Sykes S."/>
            <person name="Wortman J."/>
            <person name="Nusbaum C."/>
            <person name="Birren B."/>
        </authorList>
    </citation>
    <scope>NUCLEOTIDE SEQUENCE [LARGE SCALE GENOMIC DNA]</scope>
    <source>
        <strain evidence="1 2">PRA339</strain>
    </source>
</reference>
<protein>
    <recommendedName>
        <fullName evidence="3">RRN7-type domain-containing protein</fullName>
    </recommendedName>
</protein>
<keyword evidence="2" id="KW-1185">Reference proteome</keyword>
<evidence type="ECO:0008006" key="3">
    <source>
        <dbReference type="Google" id="ProtNLM"/>
    </source>
</evidence>
<proteinExistence type="predicted"/>
<gene>
    <name evidence="1" type="ORF">H312_01947</name>
</gene>